<dbReference type="Proteomes" id="UP000010552">
    <property type="component" value="Unassembled WGS sequence"/>
</dbReference>
<evidence type="ECO:0000313" key="3">
    <source>
        <dbReference type="Proteomes" id="UP000010552"/>
    </source>
</evidence>
<organism evidence="2 3">
    <name type="scientific">Pteropus alecto</name>
    <name type="common">Black flying fox</name>
    <dbReference type="NCBI Taxonomy" id="9402"/>
    <lineage>
        <taxon>Eukaryota</taxon>
        <taxon>Metazoa</taxon>
        <taxon>Chordata</taxon>
        <taxon>Craniata</taxon>
        <taxon>Vertebrata</taxon>
        <taxon>Euteleostomi</taxon>
        <taxon>Mammalia</taxon>
        <taxon>Eutheria</taxon>
        <taxon>Laurasiatheria</taxon>
        <taxon>Chiroptera</taxon>
        <taxon>Yinpterochiroptera</taxon>
        <taxon>Pteropodoidea</taxon>
        <taxon>Pteropodidae</taxon>
        <taxon>Pteropodinae</taxon>
        <taxon>Pteropus</taxon>
    </lineage>
</organism>
<gene>
    <name evidence="2" type="ORF">PAL_GLEAN10009453</name>
</gene>
<feature type="compositionally biased region" description="Basic and acidic residues" evidence="1">
    <location>
        <begin position="58"/>
        <end position="73"/>
    </location>
</feature>
<name>L5L5B7_PTEAL</name>
<proteinExistence type="predicted"/>
<protein>
    <submittedName>
        <fullName evidence="2">Uncharacterized protein</fullName>
    </submittedName>
</protein>
<dbReference type="EMBL" id="KB030332">
    <property type="protein sequence ID" value="ELK18243.1"/>
    <property type="molecule type" value="Genomic_DNA"/>
</dbReference>
<keyword evidence="3" id="KW-1185">Reference proteome</keyword>
<evidence type="ECO:0000313" key="2">
    <source>
        <dbReference type="EMBL" id="ELK18243.1"/>
    </source>
</evidence>
<dbReference type="AlphaFoldDB" id="L5L5B7"/>
<feature type="region of interest" description="Disordered" evidence="1">
    <location>
        <begin position="58"/>
        <end position="79"/>
    </location>
</feature>
<evidence type="ECO:0000256" key="1">
    <source>
        <dbReference type="SAM" id="MobiDB-lite"/>
    </source>
</evidence>
<reference evidence="3" key="1">
    <citation type="journal article" date="2013" name="Science">
        <title>Comparative analysis of bat genomes provides insight into the evolution of flight and immunity.</title>
        <authorList>
            <person name="Zhang G."/>
            <person name="Cowled C."/>
            <person name="Shi Z."/>
            <person name="Huang Z."/>
            <person name="Bishop-Lilly K.A."/>
            <person name="Fang X."/>
            <person name="Wynne J.W."/>
            <person name="Xiong Z."/>
            <person name="Baker M.L."/>
            <person name="Zhao W."/>
            <person name="Tachedjian M."/>
            <person name="Zhu Y."/>
            <person name="Zhou P."/>
            <person name="Jiang X."/>
            <person name="Ng J."/>
            <person name="Yang L."/>
            <person name="Wu L."/>
            <person name="Xiao J."/>
            <person name="Feng Y."/>
            <person name="Chen Y."/>
            <person name="Sun X."/>
            <person name="Zhang Y."/>
            <person name="Marsh G.A."/>
            <person name="Crameri G."/>
            <person name="Broder C.C."/>
            <person name="Frey K.G."/>
            <person name="Wang L.F."/>
            <person name="Wang J."/>
        </authorList>
    </citation>
    <scope>NUCLEOTIDE SEQUENCE [LARGE SCALE GENOMIC DNA]</scope>
</reference>
<dbReference type="InParanoid" id="L5L5B7"/>
<sequence length="79" mass="9133">MTDATCWRNYTRLRTLVSFSHKRVTAGGLPEQERHVTSHGTTSVIELGTRVFQERMTQEKREAGVRIPRENQSKGRRCC</sequence>
<accession>L5L5B7</accession>